<accession>A0ACD5TKD1</accession>
<evidence type="ECO:0000313" key="1">
    <source>
        <dbReference type="EnsemblPlants" id="AVESA.00010b.r2.1AG0074090.1.CDS"/>
    </source>
</evidence>
<dbReference type="EnsemblPlants" id="AVESA.00010b.r2.1AG0074090.1">
    <property type="protein sequence ID" value="AVESA.00010b.r2.1AG0074090.1.CDS"/>
    <property type="gene ID" value="AVESA.00010b.r2.1AG0074090"/>
</dbReference>
<reference evidence="1" key="1">
    <citation type="submission" date="2021-05" db="EMBL/GenBank/DDBJ databases">
        <authorList>
            <person name="Scholz U."/>
            <person name="Mascher M."/>
            <person name="Fiebig A."/>
        </authorList>
    </citation>
    <scope>NUCLEOTIDE SEQUENCE [LARGE SCALE GENOMIC DNA]</scope>
</reference>
<protein>
    <submittedName>
        <fullName evidence="1">Uncharacterized protein</fullName>
    </submittedName>
</protein>
<sequence length="369" mass="39590">MVVLAKGELEQIALPAVQKAAPPLADVPEVDLAAAASRGAEGRAAAARAVAAACQEHGFFKVTGHGVPLDLLARVENAAAAFFALQQRDKESAMSAVAPGSPFGYASKRIGSNGDLGWVEYLLLGVTAAGASTGDHSADEPLLPAPADEEAVPSAWRRCSFRDLLNEYTVAVRRMTCEVLELMAEGLGMEETDVFARLVLEDDSDSMLRVNHYPPRPELKHLQQLHGGGGGGGGGRVTGFGEHTDPQIISVLRSNATSGLEIALRDGTWVSVPPDQGSFFVNVGDALQVLTNGRFRSVRHRVMVNSVRSRVSVIFFGGPPPRETLAPLPQLVGEGGRSRYREFTWREYKSSAYRTKLADNRLCHFETTS</sequence>
<keyword evidence="2" id="KW-1185">Reference proteome</keyword>
<dbReference type="Proteomes" id="UP001732700">
    <property type="component" value="Chromosome 1A"/>
</dbReference>
<proteinExistence type="predicted"/>
<organism evidence="1 2">
    <name type="scientific">Avena sativa</name>
    <name type="common">Oat</name>
    <dbReference type="NCBI Taxonomy" id="4498"/>
    <lineage>
        <taxon>Eukaryota</taxon>
        <taxon>Viridiplantae</taxon>
        <taxon>Streptophyta</taxon>
        <taxon>Embryophyta</taxon>
        <taxon>Tracheophyta</taxon>
        <taxon>Spermatophyta</taxon>
        <taxon>Magnoliopsida</taxon>
        <taxon>Liliopsida</taxon>
        <taxon>Poales</taxon>
        <taxon>Poaceae</taxon>
        <taxon>BOP clade</taxon>
        <taxon>Pooideae</taxon>
        <taxon>Poodae</taxon>
        <taxon>Poeae</taxon>
        <taxon>Poeae Chloroplast Group 1 (Aveneae type)</taxon>
        <taxon>Aveninae</taxon>
        <taxon>Avena</taxon>
    </lineage>
</organism>
<name>A0ACD5TKD1_AVESA</name>
<reference evidence="1" key="2">
    <citation type="submission" date="2025-09" db="UniProtKB">
        <authorList>
            <consortium name="EnsemblPlants"/>
        </authorList>
    </citation>
    <scope>IDENTIFICATION</scope>
</reference>
<evidence type="ECO:0000313" key="2">
    <source>
        <dbReference type="Proteomes" id="UP001732700"/>
    </source>
</evidence>